<dbReference type="OrthoDB" id="5421057at2"/>
<dbReference type="InterPro" id="IPR053924">
    <property type="entry name" value="RecX_HTH_2nd"/>
</dbReference>
<dbReference type="GO" id="GO:0006282">
    <property type="term" value="P:regulation of DNA repair"/>
    <property type="evidence" value="ECO:0007669"/>
    <property type="project" value="UniProtKB-UniRule"/>
</dbReference>
<comment type="similarity">
    <text evidence="2 5">Belongs to the RecX family.</text>
</comment>
<comment type="function">
    <text evidence="5">Modulates RecA activity.</text>
</comment>
<feature type="domain" description="RecX second three-helical" evidence="6">
    <location>
        <begin position="108"/>
        <end position="149"/>
    </location>
</feature>
<evidence type="ECO:0000259" key="8">
    <source>
        <dbReference type="Pfam" id="PF21982"/>
    </source>
</evidence>
<sequence length="263" mass="31169">MAIITKITAQKKRADRYNLFLDEKYAFSVDEAILIRYGLVKGKELADFEVIQLQYEDEIRKAYNEAIHYLSFRMRAEGEIKDHLAKKDWNIQVIEQVMQKLHEHQYVDDLEFAKAFVRTQISAGKKGPYNIKQELLQKDISDSNIEEALSLYKKEDQIEHAIQLGNKYAAKNKKLSEKILKQKLENFLQTKGFSFAIISVAIEEIDFEKDEDEEWQTLLKHGEKAQRKYQHLDGFEYRQKMKQALFRKGFELDMIDRFLDENE</sequence>
<evidence type="ECO:0000256" key="5">
    <source>
        <dbReference type="HAMAP-Rule" id="MF_01114"/>
    </source>
</evidence>
<dbReference type="STRING" id="217031.ABB05_02575"/>
<dbReference type="PANTHER" id="PTHR33602:SF1">
    <property type="entry name" value="REGULATORY PROTEIN RECX FAMILY PROTEIN"/>
    <property type="match status" value="1"/>
</dbReference>
<dbReference type="Pfam" id="PF02631">
    <property type="entry name" value="RecX_HTH2"/>
    <property type="match status" value="1"/>
</dbReference>
<comment type="caution">
    <text evidence="9">The sequence shown here is derived from an EMBL/GenBank/DDBJ whole genome shotgun (WGS) entry which is preliminary data.</text>
</comment>
<dbReference type="GO" id="GO:0005737">
    <property type="term" value="C:cytoplasm"/>
    <property type="evidence" value="ECO:0007669"/>
    <property type="project" value="UniProtKB-SubCell"/>
</dbReference>
<dbReference type="EMBL" id="LDJR01000012">
    <property type="protein sequence ID" value="OAK75420.1"/>
    <property type="molecule type" value="Genomic_DNA"/>
</dbReference>
<organism evidence="9 10">
    <name type="scientific">Lederbergia galactosidilytica</name>
    <dbReference type="NCBI Taxonomy" id="217031"/>
    <lineage>
        <taxon>Bacteria</taxon>
        <taxon>Bacillati</taxon>
        <taxon>Bacillota</taxon>
        <taxon>Bacilli</taxon>
        <taxon>Bacillales</taxon>
        <taxon>Bacillaceae</taxon>
        <taxon>Lederbergia</taxon>
    </lineage>
</organism>
<proteinExistence type="inferred from homology"/>
<dbReference type="PATRIC" id="fig|217031.6.peg.562"/>
<feature type="domain" description="RecX third three-helical" evidence="7">
    <location>
        <begin position="155"/>
        <end position="201"/>
    </location>
</feature>
<reference evidence="9 10" key="1">
    <citation type="submission" date="2015-05" db="EMBL/GenBank/DDBJ databases">
        <title>Comparison of genome.</title>
        <authorList>
            <person name="Zheng Z."/>
            <person name="Sun M."/>
        </authorList>
    </citation>
    <scope>NUCLEOTIDE SEQUENCE [LARGE SCALE GENOMIC DNA]</scope>
    <source>
        <strain evidence="9 10">G25-74</strain>
    </source>
</reference>
<comment type="subcellular location">
    <subcellularLocation>
        <location evidence="1 5">Cytoplasm</location>
    </subcellularLocation>
</comment>
<dbReference type="NCBIfam" id="NF010733">
    <property type="entry name" value="PRK14135.1"/>
    <property type="match status" value="1"/>
</dbReference>
<evidence type="ECO:0000256" key="3">
    <source>
        <dbReference type="ARBA" id="ARBA00018111"/>
    </source>
</evidence>
<evidence type="ECO:0000256" key="2">
    <source>
        <dbReference type="ARBA" id="ARBA00009695"/>
    </source>
</evidence>
<dbReference type="AlphaFoldDB" id="A0A178A7H2"/>
<dbReference type="InterPro" id="IPR053925">
    <property type="entry name" value="RecX_HTH_3rd"/>
</dbReference>
<evidence type="ECO:0000259" key="6">
    <source>
        <dbReference type="Pfam" id="PF02631"/>
    </source>
</evidence>
<evidence type="ECO:0000313" key="10">
    <source>
        <dbReference type="Proteomes" id="UP000077881"/>
    </source>
</evidence>
<dbReference type="Proteomes" id="UP000077881">
    <property type="component" value="Unassembled WGS sequence"/>
</dbReference>
<evidence type="ECO:0000256" key="4">
    <source>
        <dbReference type="ARBA" id="ARBA00022490"/>
    </source>
</evidence>
<dbReference type="RefSeq" id="WP_057989202.1">
    <property type="nucleotide sequence ID" value="NZ_LDJR01000012.1"/>
</dbReference>
<name>A0A178A7H2_9BACI</name>
<dbReference type="Gene3D" id="1.10.10.10">
    <property type="entry name" value="Winged helix-like DNA-binding domain superfamily/Winged helix DNA-binding domain"/>
    <property type="match status" value="4"/>
</dbReference>
<feature type="domain" description="RecX first three-helical" evidence="8">
    <location>
        <begin position="62"/>
        <end position="101"/>
    </location>
</feature>
<evidence type="ECO:0000313" key="9">
    <source>
        <dbReference type="EMBL" id="OAK75420.1"/>
    </source>
</evidence>
<evidence type="ECO:0000259" key="7">
    <source>
        <dbReference type="Pfam" id="PF21981"/>
    </source>
</evidence>
<dbReference type="Pfam" id="PF21982">
    <property type="entry name" value="RecX_HTH1"/>
    <property type="match status" value="1"/>
</dbReference>
<evidence type="ECO:0000256" key="1">
    <source>
        <dbReference type="ARBA" id="ARBA00004496"/>
    </source>
</evidence>
<feature type="domain" description="RecX third three-helical" evidence="7">
    <location>
        <begin position="212"/>
        <end position="259"/>
    </location>
</feature>
<dbReference type="HAMAP" id="MF_01114">
    <property type="entry name" value="RecX"/>
    <property type="match status" value="1"/>
</dbReference>
<gene>
    <name evidence="5" type="primary">recX</name>
    <name evidence="9" type="ORF">ABB05_02575</name>
</gene>
<dbReference type="InterPro" id="IPR003783">
    <property type="entry name" value="Regulatory_RecX"/>
</dbReference>
<keyword evidence="4 5" id="KW-0963">Cytoplasm</keyword>
<keyword evidence="10" id="KW-1185">Reference proteome</keyword>
<accession>A0A178A7H2</accession>
<dbReference type="InterPro" id="IPR053926">
    <property type="entry name" value="RecX_HTH_1st"/>
</dbReference>
<dbReference type="PANTHER" id="PTHR33602">
    <property type="entry name" value="REGULATORY PROTEIN RECX FAMILY PROTEIN"/>
    <property type="match status" value="1"/>
</dbReference>
<dbReference type="Pfam" id="PF21981">
    <property type="entry name" value="RecX_HTH3"/>
    <property type="match status" value="2"/>
</dbReference>
<protein>
    <recommendedName>
        <fullName evidence="3 5">Regulatory protein RecX</fullName>
    </recommendedName>
</protein>
<dbReference type="InterPro" id="IPR036388">
    <property type="entry name" value="WH-like_DNA-bd_sf"/>
</dbReference>